<reference evidence="7 8" key="1">
    <citation type="submission" date="2019-03" db="EMBL/GenBank/DDBJ databases">
        <title>Genomic Encyclopedia of Type Strains, Phase IV (KMG-IV): sequencing the most valuable type-strain genomes for metagenomic binning, comparative biology and taxonomic classification.</title>
        <authorList>
            <person name="Goeker M."/>
        </authorList>
    </citation>
    <scope>NUCLEOTIDE SEQUENCE [LARGE SCALE GENOMIC DNA]</scope>
    <source>
        <strain evidence="7 8">DSM 100309</strain>
    </source>
</reference>
<dbReference type="AlphaFoldDB" id="A0A4R3YF93"/>
<dbReference type="OrthoDB" id="9774900at2"/>
<evidence type="ECO:0000256" key="4">
    <source>
        <dbReference type="ARBA" id="ARBA00023136"/>
    </source>
</evidence>
<dbReference type="GO" id="GO:0016020">
    <property type="term" value="C:membrane"/>
    <property type="evidence" value="ECO:0007669"/>
    <property type="project" value="UniProtKB-SubCell"/>
</dbReference>
<dbReference type="PANTHER" id="PTHR30168">
    <property type="entry name" value="PUTATIVE MEMBRANE PROTEIN YPFJ"/>
    <property type="match status" value="1"/>
</dbReference>
<evidence type="ECO:0000256" key="2">
    <source>
        <dbReference type="ARBA" id="ARBA00022692"/>
    </source>
</evidence>
<keyword evidence="2 6" id="KW-0812">Transmembrane</keyword>
<feature type="compositionally biased region" description="Basic and acidic residues" evidence="5">
    <location>
        <begin position="1"/>
        <end position="17"/>
    </location>
</feature>
<organism evidence="7 8">
    <name type="scientific">Sulfurirhabdus autotrophica</name>
    <dbReference type="NCBI Taxonomy" id="1706046"/>
    <lineage>
        <taxon>Bacteria</taxon>
        <taxon>Pseudomonadati</taxon>
        <taxon>Pseudomonadota</taxon>
        <taxon>Betaproteobacteria</taxon>
        <taxon>Nitrosomonadales</taxon>
        <taxon>Sulfuricellaceae</taxon>
        <taxon>Sulfurirhabdus</taxon>
    </lineage>
</organism>
<evidence type="ECO:0000313" key="7">
    <source>
        <dbReference type="EMBL" id="TCV90796.1"/>
    </source>
</evidence>
<dbReference type="RefSeq" id="WP_124947318.1">
    <property type="nucleotide sequence ID" value="NZ_BHVT01000073.1"/>
</dbReference>
<proteinExistence type="predicted"/>
<keyword evidence="4 6" id="KW-0472">Membrane</keyword>
<comment type="subcellular location">
    <subcellularLocation>
        <location evidence="1">Membrane</location>
        <topology evidence="1">Single-pass membrane protein</topology>
    </subcellularLocation>
</comment>
<evidence type="ECO:0008006" key="9">
    <source>
        <dbReference type="Google" id="ProtNLM"/>
    </source>
</evidence>
<evidence type="ECO:0000256" key="6">
    <source>
        <dbReference type="SAM" id="Phobius"/>
    </source>
</evidence>
<evidence type="ECO:0000256" key="1">
    <source>
        <dbReference type="ARBA" id="ARBA00004167"/>
    </source>
</evidence>
<evidence type="ECO:0000256" key="5">
    <source>
        <dbReference type="SAM" id="MobiDB-lite"/>
    </source>
</evidence>
<name>A0A4R3YF93_9PROT</name>
<protein>
    <recommendedName>
        <fullName evidence="9">Metalloprotease</fullName>
    </recommendedName>
</protein>
<feature type="transmembrane region" description="Helical" evidence="6">
    <location>
        <begin position="21"/>
        <end position="43"/>
    </location>
</feature>
<gene>
    <name evidence="7" type="ORF">EDC63_101770</name>
</gene>
<sequence length="287" mass="31191">MRLDDERTSDNVEDRRGAGGSGISSGGLGIGGILLALAGSYFFGINPSTLLGLVSNVTQPSPRSAQSHKPPANDEMAIFVSKVLADTEDTWHTVFAEAGKEYKDPKLVLFTGSTPTACGTGDTAMGPFYCSLDQKVYIDLAFYRDLKERYHAPGEFAEAYVIAHEVGHHVQKLLGTSDRVHAAQQQAGSKVKVNALSVRLELQADCYAGVWGNRANTMKHIIEPGEIEQALTAATAIGDDRLQKQARGYAVPDTFTHGSSEQRVRWFKRGIESGDPKQCNTFKTREL</sequence>
<evidence type="ECO:0000256" key="3">
    <source>
        <dbReference type="ARBA" id="ARBA00022989"/>
    </source>
</evidence>
<comment type="caution">
    <text evidence="7">The sequence shown here is derived from an EMBL/GenBank/DDBJ whole genome shotgun (WGS) entry which is preliminary data.</text>
</comment>
<dbReference type="InterPro" id="IPR007343">
    <property type="entry name" value="Uncharacterised_pept_Zn_put"/>
</dbReference>
<dbReference type="EMBL" id="SMCO01000001">
    <property type="protein sequence ID" value="TCV90796.1"/>
    <property type="molecule type" value="Genomic_DNA"/>
</dbReference>
<dbReference type="Pfam" id="PF04228">
    <property type="entry name" value="Zn_peptidase"/>
    <property type="match status" value="1"/>
</dbReference>
<dbReference type="PANTHER" id="PTHR30168:SF0">
    <property type="entry name" value="INNER MEMBRANE PROTEIN"/>
    <property type="match status" value="1"/>
</dbReference>
<dbReference type="Proteomes" id="UP000295367">
    <property type="component" value="Unassembled WGS sequence"/>
</dbReference>
<accession>A0A4R3YF93</accession>
<keyword evidence="8" id="KW-1185">Reference proteome</keyword>
<feature type="region of interest" description="Disordered" evidence="5">
    <location>
        <begin position="1"/>
        <end position="21"/>
    </location>
</feature>
<evidence type="ECO:0000313" key="8">
    <source>
        <dbReference type="Proteomes" id="UP000295367"/>
    </source>
</evidence>
<keyword evidence="3 6" id="KW-1133">Transmembrane helix</keyword>